<evidence type="ECO:0000259" key="2">
    <source>
        <dbReference type="Pfam" id="PF07228"/>
    </source>
</evidence>
<dbReference type="KEGG" id="spri:SPRI_0922"/>
<keyword evidence="1" id="KW-0378">Hydrolase</keyword>
<gene>
    <name evidence="3" type="ORF">SPRI_0922</name>
</gene>
<name>A0A0M4D1C8_STRPR</name>
<dbReference type="GO" id="GO:0016791">
    <property type="term" value="F:phosphatase activity"/>
    <property type="evidence" value="ECO:0007669"/>
    <property type="project" value="TreeGrafter"/>
</dbReference>
<evidence type="ECO:0000256" key="1">
    <source>
        <dbReference type="ARBA" id="ARBA00022801"/>
    </source>
</evidence>
<dbReference type="InterPro" id="IPR036457">
    <property type="entry name" value="PPM-type-like_dom_sf"/>
</dbReference>
<protein>
    <submittedName>
        <fullName evidence="3">Serine/threonine protein phosphatase</fullName>
    </submittedName>
</protein>
<reference evidence="3 4" key="1">
    <citation type="submission" date="2015-08" db="EMBL/GenBank/DDBJ databases">
        <title>Genome sequence of the pristinamycin over-producing bacterium Streptomyces pristinaespiralis HCCB10218.</title>
        <authorList>
            <person name="Tian J."/>
            <person name="Yang J."/>
            <person name="Li L."/>
            <person name="Ruan L."/>
            <person name="Wei W."/>
            <person name="Zheng G."/>
            <person name="Wei Z."/>
            <person name="Yang S."/>
            <person name="Ge M."/>
            <person name="Jiang W."/>
            <person name="Lu Y."/>
        </authorList>
    </citation>
    <scope>NUCLEOTIDE SEQUENCE [LARGE SCALE GENOMIC DNA]</scope>
    <source>
        <strain evidence="3 4">HCCB 10218</strain>
    </source>
</reference>
<dbReference type="PANTHER" id="PTHR43156">
    <property type="entry name" value="STAGE II SPORULATION PROTEIN E-RELATED"/>
    <property type="match status" value="1"/>
</dbReference>
<dbReference type="Pfam" id="PF07228">
    <property type="entry name" value="SpoIIE"/>
    <property type="match status" value="1"/>
</dbReference>
<dbReference type="AlphaFoldDB" id="A0A0M4D1C8"/>
<dbReference type="InterPro" id="IPR052016">
    <property type="entry name" value="Bact_Sigma-Reg"/>
</dbReference>
<evidence type="ECO:0000313" key="4">
    <source>
        <dbReference type="Proteomes" id="UP000060513"/>
    </source>
</evidence>
<organism evidence="3">
    <name type="scientific">Streptomyces pristinaespiralis</name>
    <dbReference type="NCBI Taxonomy" id="38300"/>
    <lineage>
        <taxon>Bacteria</taxon>
        <taxon>Bacillati</taxon>
        <taxon>Actinomycetota</taxon>
        <taxon>Actinomycetes</taxon>
        <taxon>Kitasatosporales</taxon>
        <taxon>Streptomycetaceae</taxon>
        <taxon>Streptomyces</taxon>
    </lineage>
</organism>
<evidence type="ECO:0000313" key="3">
    <source>
        <dbReference type="EMBL" id="ALC19228.1"/>
    </source>
</evidence>
<dbReference type="PATRIC" id="fig|38300.4.peg.993"/>
<accession>A0A0M4D1C8</accession>
<sequence>MELEAPVGATLLLYTDGLIESRTRDHWRGIELLREQLANTAQLTGPDRSPRLEALCDTVLDTLGPGDRDDDVVLLAARFDGIAANDVTYWFLDPDDGASDHASRLVRGALTRWALDRMWDSVELVVRNLSPMR</sequence>
<dbReference type="STRING" id="38300.SPRI_0922"/>
<dbReference type="Gene3D" id="3.60.40.10">
    <property type="entry name" value="PPM-type phosphatase domain"/>
    <property type="match status" value="1"/>
</dbReference>
<dbReference type="InterPro" id="IPR001932">
    <property type="entry name" value="PPM-type_phosphatase-like_dom"/>
</dbReference>
<feature type="domain" description="PPM-type phosphatase" evidence="2">
    <location>
        <begin position="2"/>
        <end position="79"/>
    </location>
</feature>
<dbReference type="PANTHER" id="PTHR43156:SF2">
    <property type="entry name" value="STAGE II SPORULATION PROTEIN E"/>
    <property type="match status" value="1"/>
</dbReference>
<proteinExistence type="predicted"/>
<dbReference type="EMBL" id="CP011340">
    <property type="protein sequence ID" value="ALC19228.1"/>
    <property type="molecule type" value="Genomic_DNA"/>
</dbReference>
<dbReference type="Proteomes" id="UP000060513">
    <property type="component" value="Chromosome"/>
</dbReference>